<dbReference type="GO" id="GO:0005829">
    <property type="term" value="C:cytosol"/>
    <property type="evidence" value="ECO:0007669"/>
    <property type="project" value="TreeGrafter"/>
</dbReference>
<dbReference type="Proteomes" id="UP000467193">
    <property type="component" value="Chromosome"/>
</dbReference>
<dbReference type="KEGG" id="msei:MSEDJ_06220"/>
<dbReference type="InterPro" id="IPR009057">
    <property type="entry name" value="Homeodomain-like_sf"/>
</dbReference>
<dbReference type="InterPro" id="IPR018060">
    <property type="entry name" value="HTH_AraC"/>
</dbReference>
<protein>
    <submittedName>
        <fullName evidence="5">AraC family transcriptional regulator</fullName>
    </submittedName>
</protein>
<dbReference type="Gene3D" id="1.10.10.60">
    <property type="entry name" value="Homeodomain-like"/>
    <property type="match status" value="1"/>
</dbReference>
<dbReference type="Pfam" id="PF12625">
    <property type="entry name" value="Arabinose_bd"/>
    <property type="match status" value="1"/>
</dbReference>
<gene>
    <name evidence="5" type="ORF">MSEDJ_06220</name>
</gene>
<evidence type="ECO:0000256" key="1">
    <source>
        <dbReference type="ARBA" id="ARBA00023015"/>
    </source>
</evidence>
<dbReference type="GO" id="GO:0000976">
    <property type="term" value="F:transcription cis-regulatory region binding"/>
    <property type="evidence" value="ECO:0007669"/>
    <property type="project" value="TreeGrafter"/>
</dbReference>
<organism evidence="5 6">
    <name type="scientific">Mycolicibacterium sediminis</name>
    <dbReference type="NCBI Taxonomy" id="1286180"/>
    <lineage>
        <taxon>Bacteria</taxon>
        <taxon>Bacillati</taxon>
        <taxon>Actinomycetota</taxon>
        <taxon>Actinomycetes</taxon>
        <taxon>Mycobacteriales</taxon>
        <taxon>Mycobacteriaceae</taxon>
        <taxon>Mycolicibacterium</taxon>
    </lineage>
</organism>
<dbReference type="PRINTS" id="PR00032">
    <property type="entry name" value="HTHARAC"/>
</dbReference>
<dbReference type="InterPro" id="IPR020449">
    <property type="entry name" value="Tscrpt_reg_AraC-type_HTH"/>
</dbReference>
<sequence>MAGHTVAIQFVRSALEPARARGLDVQVVLDQAGIPSDLLAQDAARVTRSQAERLIVALWDATGDELIGIGPKPVPRGTFRMVTLGLIHAPDLSTALARLVEFSGIGMGVDVSDMSDDGRTARLSFAGTGQEAEGQLVMAVGMTVGHRFAAWLIGRQITLTAVDLPGPPPTHAAEFTAVFGVAPTFDAPQAAISFATPYLAAPLVRGEDELLEMIGQLPTSLFVRQDYKPTTASRVRKLIERRAVEAVSVEDVARPLSVSAQHLRRQLREEGTTFRQIRDDVLRDEAIAALVRGTESIEEVSSRLGFSESSAFRRAFRRWTGSPPGSYRPAP</sequence>
<keyword evidence="1" id="KW-0805">Transcription regulation</keyword>
<proteinExistence type="predicted"/>
<dbReference type="InterPro" id="IPR032687">
    <property type="entry name" value="AraC-type_N"/>
</dbReference>
<dbReference type="AlphaFoldDB" id="A0A7I7QKX4"/>
<dbReference type="GO" id="GO:0003700">
    <property type="term" value="F:DNA-binding transcription factor activity"/>
    <property type="evidence" value="ECO:0007669"/>
    <property type="project" value="InterPro"/>
</dbReference>
<dbReference type="EMBL" id="AP022588">
    <property type="protein sequence ID" value="BBY26526.1"/>
    <property type="molecule type" value="Genomic_DNA"/>
</dbReference>
<keyword evidence="6" id="KW-1185">Reference proteome</keyword>
<dbReference type="SUPFAM" id="SSF46689">
    <property type="entry name" value="Homeodomain-like"/>
    <property type="match status" value="1"/>
</dbReference>
<evidence type="ECO:0000259" key="4">
    <source>
        <dbReference type="PROSITE" id="PS01124"/>
    </source>
</evidence>
<dbReference type="PANTHER" id="PTHR47894:SF1">
    <property type="entry name" value="HTH-TYPE TRANSCRIPTIONAL REGULATOR VQSM"/>
    <property type="match status" value="1"/>
</dbReference>
<dbReference type="PROSITE" id="PS01124">
    <property type="entry name" value="HTH_ARAC_FAMILY_2"/>
    <property type="match status" value="1"/>
</dbReference>
<name>A0A7I7QKX4_9MYCO</name>
<dbReference type="Pfam" id="PF12833">
    <property type="entry name" value="HTH_18"/>
    <property type="match status" value="1"/>
</dbReference>
<keyword evidence="2" id="KW-0238">DNA-binding</keyword>
<evidence type="ECO:0000313" key="5">
    <source>
        <dbReference type="EMBL" id="BBY26526.1"/>
    </source>
</evidence>
<evidence type="ECO:0000256" key="3">
    <source>
        <dbReference type="ARBA" id="ARBA00023163"/>
    </source>
</evidence>
<evidence type="ECO:0000256" key="2">
    <source>
        <dbReference type="ARBA" id="ARBA00023125"/>
    </source>
</evidence>
<dbReference type="PANTHER" id="PTHR47894">
    <property type="entry name" value="HTH-TYPE TRANSCRIPTIONAL REGULATOR GADX"/>
    <property type="match status" value="1"/>
</dbReference>
<keyword evidence="3" id="KW-0804">Transcription</keyword>
<accession>A0A7I7QKX4</accession>
<feature type="domain" description="HTH araC/xylS-type" evidence="4">
    <location>
        <begin position="233"/>
        <end position="330"/>
    </location>
</feature>
<dbReference type="RefSeq" id="WP_163795559.1">
    <property type="nucleotide sequence ID" value="NZ_AP022588.1"/>
</dbReference>
<dbReference type="SMART" id="SM00342">
    <property type="entry name" value="HTH_ARAC"/>
    <property type="match status" value="1"/>
</dbReference>
<reference evidence="5 6" key="1">
    <citation type="journal article" date="2019" name="Emerg. Microbes Infect.">
        <title>Comprehensive subspecies identification of 175 nontuberculous mycobacteria species based on 7547 genomic profiles.</title>
        <authorList>
            <person name="Matsumoto Y."/>
            <person name="Kinjo T."/>
            <person name="Motooka D."/>
            <person name="Nabeya D."/>
            <person name="Jung N."/>
            <person name="Uechi K."/>
            <person name="Horii T."/>
            <person name="Iida T."/>
            <person name="Fujita J."/>
            <person name="Nakamura S."/>
        </authorList>
    </citation>
    <scope>NUCLEOTIDE SEQUENCE [LARGE SCALE GENOMIC DNA]</scope>
    <source>
        <strain evidence="5 6">JCM 17899</strain>
    </source>
</reference>
<evidence type="ECO:0000313" key="6">
    <source>
        <dbReference type="Proteomes" id="UP000467193"/>
    </source>
</evidence>